<evidence type="ECO:0000313" key="1">
    <source>
        <dbReference type="EMBL" id="KAK3885593.1"/>
    </source>
</evidence>
<dbReference type="Proteomes" id="UP001286313">
    <property type="component" value="Unassembled WGS sequence"/>
</dbReference>
<dbReference type="EMBL" id="JAWQEG010000786">
    <property type="protein sequence ID" value="KAK3885593.1"/>
    <property type="molecule type" value="Genomic_DNA"/>
</dbReference>
<evidence type="ECO:0000313" key="2">
    <source>
        <dbReference type="Proteomes" id="UP001286313"/>
    </source>
</evidence>
<comment type="caution">
    <text evidence="1">The sequence shown here is derived from an EMBL/GenBank/DDBJ whole genome shotgun (WGS) entry which is preliminary data.</text>
</comment>
<name>A0AAE1KVK6_PETCI</name>
<protein>
    <submittedName>
        <fullName evidence="1">Uncharacterized protein</fullName>
    </submittedName>
</protein>
<gene>
    <name evidence="1" type="ORF">Pcinc_010185</name>
</gene>
<sequence>MKLFGKSAHGAIEHGKVERVVVLGCNKTKVHFSHAHLLKLLTTNERLLEANFYHQPPFINTSWAVYLSLRTLEDNKTVASLVFSHTPGQSNDDLLDIECYGNTSITAHTDPWTLNDSYLVATRGIKLQEVIV</sequence>
<reference evidence="1" key="1">
    <citation type="submission" date="2023-10" db="EMBL/GenBank/DDBJ databases">
        <title>Genome assemblies of two species of porcelain crab, Petrolisthes cinctipes and Petrolisthes manimaculis (Anomura: Porcellanidae).</title>
        <authorList>
            <person name="Angst P."/>
        </authorList>
    </citation>
    <scope>NUCLEOTIDE SEQUENCE</scope>
    <source>
        <strain evidence="1">PB745_01</strain>
        <tissue evidence="1">Gill</tissue>
    </source>
</reference>
<organism evidence="1 2">
    <name type="scientific">Petrolisthes cinctipes</name>
    <name type="common">Flat porcelain crab</name>
    <dbReference type="NCBI Taxonomy" id="88211"/>
    <lineage>
        <taxon>Eukaryota</taxon>
        <taxon>Metazoa</taxon>
        <taxon>Ecdysozoa</taxon>
        <taxon>Arthropoda</taxon>
        <taxon>Crustacea</taxon>
        <taxon>Multicrustacea</taxon>
        <taxon>Malacostraca</taxon>
        <taxon>Eumalacostraca</taxon>
        <taxon>Eucarida</taxon>
        <taxon>Decapoda</taxon>
        <taxon>Pleocyemata</taxon>
        <taxon>Anomura</taxon>
        <taxon>Galatheoidea</taxon>
        <taxon>Porcellanidae</taxon>
        <taxon>Petrolisthes</taxon>
    </lineage>
</organism>
<keyword evidence="2" id="KW-1185">Reference proteome</keyword>
<accession>A0AAE1KVK6</accession>
<proteinExistence type="predicted"/>
<dbReference type="AlphaFoldDB" id="A0AAE1KVK6"/>